<dbReference type="AlphaFoldDB" id="A0A078IJ81"/>
<dbReference type="PaxDb" id="3708-A0A078IJ81"/>
<dbReference type="Gramene" id="CDY51105">
    <property type="protein sequence ID" value="CDY51105"/>
    <property type="gene ID" value="GSBRNA2T00098277001"/>
</dbReference>
<proteinExistence type="predicted"/>
<evidence type="ECO:0000313" key="1">
    <source>
        <dbReference type="EMBL" id="CDY51105.1"/>
    </source>
</evidence>
<dbReference type="EMBL" id="LK032967">
    <property type="protein sequence ID" value="CDY51105.1"/>
    <property type="molecule type" value="Genomic_DNA"/>
</dbReference>
<dbReference type="Proteomes" id="UP000028999">
    <property type="component" value="Unassembled WGS sequence"/>
</dbReference>
<protein>
    <submittedName>
        <fullName evidence="1">BnaCnng20080D protein</fullName>
    </submittedName>
</protein>
<accession>A0A078IJ81</accession>
<organism evidence="1 2">
    <name type="scientific">Brassica napus</name>
    <name type="common">Rape</name>
    <dbReference type="NCBI Taxonomy" id="3708"/>
    <lineage>
        <taxon>Eukaryota</taxon>
        <taxon>Viridiplantae</taxon>
        <taxon>Streptophyta</taxon>
        <taxon>Embryophyta</taxon>
        <taxon>Tracheophyta</taxon>
        <taxon>Spermatophyta</taxon>
        <taxon>Magnoliopsida</taxon>
        <taxon>eudicotyledons</taxon>
        <taxon>Gunneridae</taxon>
        <taxon>Pentapetalae</taxon>
        <taxon>rosids</taxon>
        <taxon>malvids</taxon>
        <taxon>Brassicales</taxon>
        <taxon>Brassicaceae</taxon>
        <taxon>Brassiceae</taxon>
        <taxon>Brassica</taxon>
    </lineage>
</organism>
<reference evidence="1 2" key="1">
    <citation type="journal article" date="2014" name="Science">
        <title>Plant genetics. Early allopolyploid evolution in the post-Neolithic Brassica napus oilseed genome.</title>
        <authorList>
            <person name="Chalhoub B."/>
            <person name="Denoeud F."/>
            <person name="Liu S."/>
            <person name="Parkin I.A."/>
            <person name="Tang H."/>
            <person name="Wang X."/>
            <person name="Chiquet J."/>
            <person name="Belcram H."/>
            <person name="Tong C."/>
            <person name="Samans B."/>
            <person name="Correa M."/>
            <person name="Da Silva C."/>
            <person name="Just J."/>
            <person name="Falentin C."/>
            <person name="Koh C.S."/>
            <person name="Le Clainche I."/>
            <person name="Bernard M."/>
            <person name="Bento P."/>
            <person name="Noel B."/>
            <person name="Labadie K."/>
            <person name="Alberti A."/>
            <person name="Charles M."/>
            <person name="Arnaud D."/>
            <person name="Guo H."/>
            <person name="Daviaud C."/>
            <person name="Alamery S."/>
            <person name="Jabbari K."/>
            <person name="Zhao M."/>
            <person name="Edger P.P."/>
            <person name="Chelaifa H."/>
            <person name="Tack D."/>
            <person name="Lassalle G."/>
            <person name="Mestiri I."/>
            <person name="Schnel N."/>
            <person name="Le Paslier M.C."/>
            <person name="Fan G."/>
            <person name="Renault V."/>
            <person name="Bayer P.E."/>
            <person name="Golicz A.A."/>
            <person name="Manoli S."/>
            <person name="Lee T.H."/>
            <person name="Thi V.H."/>
            <person name="Chalabi S."/>
            <person name="Hu Q."/>
            <person name="Fan C."/>
            <person name="Tollenaere R."/>
            <person name="Lu Y."/>
            <person name="Battail C."/>
            <person name="Shen J."/>
            <person name="Sidebottom C.H."/>
            <person name="Wang X."/>
            <person name="Canaguier A."/>
            <person name="Chauveau A."/>
            <person name="Berard A."/>
            <person name="Deniot G."/>
            <person name="Guan M."/>
            <person name="Liu Z."/>
            <person name="Sun F."/>
            <person name="Lim Y.P."/>
            <person name="Lyons E."/>
            <person name="Town C.D."/>
            <person name="Bancroft I."/>
            <person name="Wang X."/>
            <person name="Meng J."/>
            <person name="Ma J."/>
            <person name="Pires J.C."/>
            <person name="King G.J."/>
            <person name="Brunel D."/>
            <person name="Delourme R."/>
            <person name="Renard M."/>
            <person name="Aury J.M."/>
            <person name="Adams K.L."/>
            <person name="Batley J."/>
            <person name="Snowdon R.J."/>
            <person name="Tost J."/>
            <person name="Edwards D."/>
            <person name="Zhou Y."/>
            <person name="Hua W."/>
            <person name="Sharpe A.G."/>
            <person name="Paterson A.H."/>
            <person name="Guan C."/>
            <person name="Wincker P."/>
        </authorList>
    </citation>
    <scope>NUCLEOTIDE SEQUENCE [LARGE SCALE GENOMIC DNA]</scope>
    <source>
        <strain evidence="2">cv. Darmor-bzh</strain>
    </source>
</reference>
<evidence type="ECO:0000313" key="2">
    <source>
        <dbReference type="Proteomes" id="UP000028999"/>
    </source>
</evidence>
<name>A0A078IJ81_BRANA</name>
<keyword evidence="2" id="KW-1185">Reference proteome</keyword>
<sequence length="43" mass="5291">MCSDQRDRPRRMQDQECKTVCDKDKGWHFLTIPIYQEKEPKIH</sequence>
<gene>
    <name evidence="1" type="primary">BnaCnng20080D</name>
    <name evidence="1" type="ORF">GSBRNA2T00098277001</name>
</gene>